<feature type="domain" description="ABC3 transporter permease C-terminal" evidence="7">
    <location>
        <begin position="741"/>
        <end position="852"/>
    </location>
</feature>
<feature type="transmembrane region" description="Helical" evidence="6">
    <location>
        <begin position="34"/>
        <end position="54"/>
    </location>
</feature>
<dbReference type="InterPro" id="IPR038766">
    <property type="entry name" value="Membrane_comp_ABC_pdt"/>
</dbReference>
<feature type="domain" description="ABC3 transporter permease C-terminal" evidence="7">
    <location>
        <begin position="280"/>
        <end position="392"/>
    </location>
</feature>
<accession>A0ABT0GS65</accession>
<feature type="transmembrane region" description="Helical" evidence="6">
    <location>
        <begin position="735"/>
        <end position="759"/>
    </location>
</feature>
<dbReference type="Pfam" id="PF02687">
    <property type="entry name" value="FtsX"/>
    <property type="match status" value="2"/>
</dbReference>
<keyword evidence="4 6" id="KW-1133">Transmembrane helix</keyword>
<feature type="transmembrane region" description="Helical" evidence="6">
    <location>
        <begin position="306"/>
        <end position="326"/>
    </location>
</feature>
<evidence type="ECO:0000256" key="5">
    <source>
        <dbReference type="ARBA" id="ARBA00023136"/>
    </source>
</evidence>
<dbReference type="PANTHER" id="PTHR30287">
    <property type="entry name" value="MEMBRANE COMPONENT OF PREDICTED ABC SUPERFAMILY METABOLITE UPTAKE TRANSPORTER"/>
    <property type="match status" value="1"/>
</dbReference>
<keyword evidence="3 6" id="KW-0812">Transmembrane</keyword>
<protein>
    <submittedName>
        <fullName evidence="8">ABC transporter permease</fullName>
    </submittedName>
</protein>
<evidence type="ECO:0000256" key="6">
    <source>
        <dbReference type="SAM" id="Phobius"/>
    </source>
</evidence>
<keyword evidence="2" id="KW-1003">Cell membrane</keyword>
<name>A0ABT0GS65_9HYPH</name>
<evidence type="ECO:0000256" key="1">
    <source>
        <dbReference type="ARBA" id="ARBA00004651"/>
    </source>
</evidence>
<keyword evidence="9" id="KW-1185">Reference proteome</keyword>
<feature type="transmembrane region" description="Helical" evidence="6">
    <location>
        <begin position="371"/>
        <end position="390"/>
    </location>
</feature>
<feature type="transmembrane region" description="Helical" evidence="6">
    <location>
        <begin position="276"/>
        <end position="300"/>
    </location>
</feature>
<dbReference type="EMBL" id="JALNMJ010000005">
    <property type="protein sequence ID" value="MCK7612284.1"/>
    <property type="molecule type" value="Genomic_DNA"/>
</dbReference>
<feature type="transmembrane region" description="Helical" evidence="6">
    <location>
        <begin position="820"/>
        <end position="843"/>
    </location>
</feature>
<feature type="transmembrane region" description="Helical" evidence="6">
    <location>
        <begin position="488"/>
        <end position="512"/>
    </location>
</feature>
<evidence type="ECO:0000256" key="4">
    <source>
        <dbReference type="ARBA" id="ARBA00022989"/>
    </source>
</evidence>
<feature type="transmembrane region" description="Helical" evidence="6">
    <location>
        <begin position="333"/>
        <end position="359"/>
    </location>
</feature>
<dbReference type="PANTHER" id="PTHR30287:SF1">
    <property type="entry name" value="INNER MEMBRANE PROTEIN"/>
    <property type="match status" value="1"/>
</dbReference>
<evidence type="ECO:0000259" key="7">
    <source>
        <dbReference type="Pfam" id="PF02687"/>
    </source>
</evidence>
<evidence type="ECO:0000313" key="9">
    <source>
        <dbReference type="Proteomes" id="UP001431221"/>
    </source>
</evidence>
<evidence type="ECO:0000256" key="3">
    <source>
        <dbReference type="ARBA" id="ARBA00022692"/>
    </source>
</evidence>
<dbReference type="RefSeq" id="WP_248153231.1">
    <property type="nucleotide sequence ID" value="NZ_JALNMJ010000005.1"/>
</dbReference>
<proteinExistence type="predicted"/>
<evidence type="ECO:0000256" key="2">
    <source>
        <dbReference type="ARBA" id="ARBA00022475"/>
    </source>
</evidence>
<dbReference type="Proteomes" id="UP001431221">
    <property type="component" value="Unassembled WGS sequence"/>
</dbReference>
<feature type="transmembrane region" description="Helical" evidence="6">
    <location>
        <begin position="442"/>
        <end position="467"/>
    </location>
</feature>
<dbReference type="InterPro" id="IPR003838">
    <property type="entry name" value="ABC3_permease_C"/>
</dbReference>
<sequence>MSGFVAGTGRAGQQTFRLAARFALRELRGGLRGFYIFIACIALGVAAIAGVTSVSRALTEGISREGQAILGGDLSFRLIHREADEDELTYLQDLGSVSRVATMRAMARLPEAGDQALVELKAVDGAYPLYGTVDLTSGMSLEDALAQKHGLWGAVADPALLARLDLAVGDTVSLGRGTVRIADTIAVEPDKLAGGMEFGPRLMISDAALPSTDLVQPGSLVRWHYRVRMDPAPSLERLEGVVEDARGAQPDAGWRVRSRANASPGLQRSIDRFAQFLTLVGLTALVVGGVGVANAIRAYLETKREVIASFKCMGATGGFVFQVYLVQMLILALIGIAIGLAVGALIPFAAAAALAGVLPVKLAASIYPGELALGLVYGLLTALAFALWPLGRAHDVPPTALFRDIVTGGTKLPRKRYLAATAVTVAVLAAIAVTLAHDTRMAGIYIAASAGAFVLLVLVARLIMAVARRLPTVRSTELRLAIANIHRPGALTPSVVLSLGLGLSLLVALALIDGNLRRELTATIADKAPSFFFVDIQSHERDAFEALLKAEAADAELQSVPMLRGRIVSLNGIASEDFVPAQEGSGWVLRGDRGITYDASLPKNSKLVEGDWWPQDYAGVPLVSFDAEAATDLGLTIGDEITVNVLGREITAEIANLRDVEWQSLAINFVMVFSPNTFAGAPHAHLMTLGWAEDVPAESELALLKTVSNSYPTVTAIRVKDAISQVNDLVAQLAWAIRGASSITLIASVLVLAGALAAGHRSRIYDAVILKTLGATRTRLILAYGLEYAILGLTTALFALVAGGLAAWYVVTQIMDGSFVLMPVTAAGAALVALVLTVGFGLIGTWRILGEKPAPVLRNL</sequence>
<evidence type="ECO:0000313" key="8">
    <source>
        <dbReference type="EMBL" id="MCK7612284.1"/>
    </source>
</evidence>
<feature type="transmembrane region" description="Helical" evidence="6">
    <location>
        <begin position="417"/>
        <end position="436"/>
    </location>
</feature>
<comment type="caution">
    <text evidence="8">The sequence shown here is derived from an EMBL/GenBank/DDBJ whole genome shotgun (WGS) entry which is preliminary data.</text>
</comment>
<keyword evidence="5 6" id="KW-0472">Membrane</keyword>
<organism evidence="8 9">
    <name type="scientific">Roseibium sediminicola</name>
    <dbReference type="NCBI Taxonomy" id="2933272"/>
    <lineage>
        <taxon>Bacteria</taxon>
        <taxon>Pseudomonadati</taxon>
        <taxon>Pseudomonadota</taxon>
        <taxon>Alphaproteobacteria</taxon>
        <taxon>Hyphomicrobiales</taxon>
        <taxon>Stappiaceae</taxon>
        <taxon>Roseibium</taxon>
    </lineage>
</organism>
<feature type="transmembrane region" description="Helical" evidence="6">
    <location>
        <begin position="780"/>
        <end position="808"/>
    </location>
</feature>
<reference evidence="8" key="1">
    <citation type="submission" date="2022-04" db="EMBL/GenBank/DDBJ databases">
        <title>Roseibium sp. CAU 1639 isolated from mud.</title>
        <authorList>
            <person name="Kim W."/>
        </authorList>
    </citation>
    <scope>NUCLEOTIDE SEQUENCE</scope>
    <source>
        <strain evidence="8">CAU 1639</strain>
    </source>
</reference>
<gene>
    <name evidence="8" type="ORF">M0H32_08945</name>
</gene>
<comment type="subcellular location">
    <subcellularLocation>
        <location evidence="1">Cell membrane</location>
        <topology evidence="1">Multi-pass membrane protein</topology>
    </subcellularLocation>
</comment>